<accession>A0ABU7LVK0</accession>
<gene>
    <name evidence="1" type="ORF">V0U35_02740</name>
</gene>
<sequence length="178" mass="19506">MDEKKPTRFDELAEAAGRYGDASLDNYALIRSLAEAIASGFCRYLGDKKKCVYLVPPTGAWAAQSFGSGAFSVSGKGFLPLSPISFGLAVRVSHTGDWIRLVITAAKQGPDLDVSVEGGQDFAFRLPFDDEQLQAFFAVLYARLTDWFNDQADHFENGAYGGRSIGFEFTHDERTKDA</sequence>
<evidence type="ECO:0000313" key="1">
    <source>
        <dbReference type="EMBL" id="MEE2565586.1"/>
    </source>
</evidence>
<organism evidence="1 2">
    <name type="scientific">Hyphobacterium marinum</name>
    <dbReference type="NCBI Taxonomy" id="3116574"/>
    <lineage>
        <taxon>Bacteria</taxon>
        <taxon>Pseudomonadati</taxon>
        <taxon>Pseudomonadota</taxon>
        <taxon>Alphaproteobacteria</taxon>
        <taxon>Maricaulales</taxon>
        <taxon>Maricaulaceae</taxon>
        <taxon>Hyphobacterium</taxon>
    </lineage>
</organism>
<keyword evidence="2" id="KW-1185">Reference proteome</keyword>
<dbReference type="EMBL" id="JAZDRO010000001">
    <property type="protein sequence ID" value="MEE2565586.1"/>
    <property type="molecule type" value="Genomic_DNA"/>
</dbReference>
<comment type="caution">
    <text evidence="1">The sequence shown here is derived from an EMBL/GenBank/DDBJ whole genome shotgun (WGS) entry which is preliminary data.</text>
</comment>
<name>A0ABU7LVK0_9PROT</name>
<dbReference type="Proteomes" id="UP001310692">
    <property type="component" value="Unassembled WGS sequence"/>
</dbReference>
<protein>
    <submittedName>
        <fullName evidence="1">Uncharacterized protein</fullName>
    </submittedName>
</protein>
<reference evidence="1 2" key="1">
    <citation type="submission" date="2024-01" db="EMBL/GenBank/DDBJ databases">
        <title>Hyphobacterium bacterium isolated from marine sediment.</title>
        <authorList>
            <person name="Zhao S."/>
        </authorList>
    </citation>
    <scope>NUCLEOTIDE SEQUENCE [LARGE SCALE GENOMIC DNA]</scope>
    <source>
        <strain evidence="1 2">Y60-23</strain>
    </source>
</reference>
<proteinExistence type="predicted"/>
<dbReference type="RefSeq" id="WP_330195121.1">
    <property type="nucleotide sequence ID" value="NZ_JAZDRO010000001.1"/>
</dbReference>
<evidence type="ECO:0000313" key="2">
    <source>
        <dbReference type="Proteomes" id="UP001310692"/>
    </source>
</evidence>